<feature type="compositionally biased region" description="Polar residues" evidence="1">
    <location>
        <begin position="99"/>
        <end position="109"/>
    </location>
</feature>
<dbReference type="OrthoDB" id="21678at2759"/>
<proteinExistence type="predicted"/>
<accession>A0A9P4QNV8</accession>
<comment type="caution">
    <text evidence="3">The sequence shown here is derived from an EMBL/GenBank/DDBJ whole genome shotgun (WGS) entry which is preliminary data.</text>
</comment>
<gene>
    <name evidence="3" type="ORF">EJ04DRAFT_569167</name>
</gene>
<name>A0A9P4QNV8_9PLEO</name>
<feature type="signal peptide" evidence="2">
    <location>
        <begin position="1"/>
        <end position="19"/>
    </location>
</feature>
<dbReference type="Pfam" id="PF18647">
    <property type="entry name" value="Fungal_lectin_2"/>
    <property type="match status" value="1"/>
</dbReference>
<protein>
    <submittedName>
        <fullName evidence="3">Uncharacterized protein</fullName>
    </submittedName>
</protein>
<reference evidence="3" key="1">
    <citation type="journal article" date="2020" name="Stud. Mycol.">
        <title>101 Dothideomycetes genomes: a test case for predicting lifestyles and emergence of pathogens.</title>
        <authorList>
            <person name="Haridas S."/>
            <person name="Albert R."/>
            <person name="Binder M."/>
            <person name="Bloem J."/>
            <person name="Labutti K."/>
            <person name="Salamov A."/>
            <person name="Andreopoulos B."/>
            <person name="Baker S."/>
            <person name="Barry K."/>
            <person name="Bills G."/>
            <person name="Bluhm B."/>
            <person name="Cannon C."/>
            <person name="Castanera R."/>
            <person name="Culley D."/>
            <person name="Daum C."/>
            <person name="Ezra D."/>
            <person name="Gonzalez J."/>
            <person name="Henrissat B."/>
            <person name="Kuo A."/>
            <person name="Liang C."/>
            <person name="Lipzen A."/>
            <person name="Lutzoni F."/>
            <person name="Magnuson J."/>
            <person name="Mondo S."/>
            <person name="Nolan M."/>
            <person name="Ohm R."/>
            <person name="Pangilinan J."/>
            <person name="Park H.-J."/>
            <person name="Ramirez L."/>
            <person name="Alfaro M."/>
            <person name="Sun H."/>
            <person name="Tritt A."/>
            <person name="Yoshinaga Y."/>
            <person name="Zwiers L.-H."/>
            <person name="Turgeon B."/>
            <person name="Goodwin S."/>
            <person name="Spatafora J."/>
            <person name="Crous P."/>
            <person name="Grigoriev I."/>
        </authorList>
    </citation>
    <scope>NUCLEOTIDE SEQUENCE</scope>
    <source>
        <strain evidence="3">CBS 125425</strain>
    </source>
</reference>
<keyword evidence="4" id="KW-1185">Reference proteome</keyword>
<feature type="compositionally biased region" description="Low complexity" evidence="1">
    <location>
        <begin position="63"/>
        <end position="98"/>
    </location>
</feature>
<evidence type="ECO:0000256" key="2">
    <source>
        <dbReference type="SAM" id="SignalP"/>
    </source>
</evidence>
<dbReference type="EMBL" id="ML996265">
    <property type="protein sequence ID" value="KAF2728813.1"/>
    <property type="molecule type" value="Genomic_DNA"/>
</dbReference>
<evidence type="ECO:0000313" key="3">
    <source>
        <dbReference type="EMBL" id="KAF2728813.1"/>
    </source>
</evidence>
<keyword evidence="2" id="KW-0732">Signal</keyword>
<evidence type="ECO:0000313" key="4">
    <source>
        <dbReference type="Proteomes" id="UP000799444"/>
    </source>
</evidence>
<evidence type="ECO:0000256" key="1">
    <source>
        <dbReference type="SAM" id="MobiDB-lite"/>
    </source>
</evidence>
<feature type="compositionally biased region" description="Low complexity" evidence="1">
    <location>
        <begin position="46"/>
        <end position="56"/>
    </location>
</feature>
<feature type="region of interest" description="Disordered" evidence="1">
    <location>
        <begin position="39"/>
        <end position="118"/>
    </location>
</feature>
<organism evidence="3 4">
    <name type="scientific">Polyplosphaeria fusca</name>
    <dbReference type="NCBI Taxonomy" id="682080"/>
    <lineage>
        <taxon>Eukaryota</taxon>
        <taxon>Fungi</taxon>
        <taxon>Dikarya</taxon>
        <taxon>Ascomycota</taxon>
        <taxon>Pezizomycotina</taxon>
        <taxon>Dothideomycetes</taxon>
        <taxon>Pleosporomycetidae</taxon>
        <taxon>Pleosporales</taxon>
        <taxon>Tetraplosphaeriaceae</taxon>
        <taxon>Polyplosphaeria</taxon>
    </lineage>
</organism>
<dbReference type="Proteomes" id="UP000799444">
    <property type="component" value="Unassembled WGS sequence"/>
</dbReference>
<feature type="chain" id="PRO_5040222924" evidence="2">
    <location>
        <begin position="20"/>
        <end position="309"/>
    </location>
</feature>
<dbReference type="AlphaFoldDB" id="A0A9P4QNV8"/>
<sequence>MLGRLLILGFVALSSVVHSAPTYIRHEDDTVALVENRDLEGGIPFPSNSSSTPISTNDDESPDPSSTPEDPTAPSSTPEDSTAPTQGPGDPTTPTGAPENSNSPIETSTPPGPEREDLACTDVSQHAGAYVSAQAMQDSVNDFCDKEINGGAPGDYSKEYLADTYDSVRVSLKNSAQISSDACKQRMTRIVNDCVPASNNPLNWKYGGDLNRDDSHYTVFVRDEFWIYGAGFLGSSEGVELRDQMRNCAGPGLSDWSFEYYDKPDADGMEWKAFGHTTVFQKNCFSPVIKGSGGPDILAMGVAKLRLCL</sequence>